<sequence length="88" mass="9737">MTSPPSKDSQQAEACDRISSGQRLLEMDPMLQKHEAIRVDFVPPGLRELVMDISREGVPLVFEQTTDNGESGFKSQSCVLEVVFLNGL</sequence>
<dbReference type="EMBL" id="CAJPIN010027946">
    <property type="protein sequence ID" value="CAG2063651.1"/>
    <property type="molecule type" value="Genomic_DNA"/>
</dbReference>
<organism evidence="1 2">
    <name type="scientific">Timema podura</name>
    <name type="common">Walking stick</name>
    <dbReference type="NCBI Taxonomy" id="61482"/>
    <lineage>
        <taxon>Eukaryota</taxon>
        <taxon>Metazoa</taxon>
        <taxon>Ecdysozoa</taxon>
        <taxon>Arthropoda</taxon>
        <taxon>Hexapoda</taxon>
        <taxon>Insecta</taxon>
        <taxon>Pterygota</taxon>
        <taxon>Neoptera</taxon>
        <taxon>Polyneoptera</taxon>
        <taxon>Phasmatodea</taxon>
        <taxon>Timematodea</taxon>
        <taxon>Timematoidea</taxon>
        <taxon>Timematidae</taxon>
        <taxon>Timema</taxon>
    </lineage>
</organism>
<protein>
    <recommendedName>
        <fullName evidence="3">PilZ domain-containing protein</fullName>
    </recommendedName>
</protein>
<keyword evidence="2" id="KW-1185">Reference proteome</keyword>
<evidence type="ECO:0008006" key="3">
    <source>
        <dbReference type="Google" id="ProtNLM"/>
    </source>
</evidence>
<proteinExistence type="predicted"/>
<accession>A0ABN7P741</accession>
<evidence type="ECO:0000313" key="1">
    <source>
        <dbReference type="EMBL" id="CAG2063651.1"/>
    </source>
</evidence>
<evidence type="ECO:0000313" key="2">
    <source>
        <dbReference type="Proteomes" id="UP001153148"/>
    </source>
</evidence>
<dbReference type="Proteomes" id="UP001153148">
    <property type="component" value="Unassembled WGS sequence"/>
</dbReference>
<reference evidence="1" key="1">
    <citation type="submission" date="2021-03" db="EMBL/GenBank/DDBJ databases">
        <authorList>
            <person name="Tran Van P."/>
        </authorList>
    </citation>
    <scope>NUCLEOTIDE SEQUENCE</scope>
</reference>
<name>A0ABN7P741_TIMPD</name>
<gene>
    <name evidence="1" type="ORF">TPAB3V08_LOCUS10598</name>
</gene>
<comment type="caution">
    <text evidence="1">The sequence shown here is derived from an EMBL/GenBank/DDBJ whole genome shotgun (WGS) entry which is preliminary data.</text>
</comment>